<reference evidence="3 4" key="1">
    <citation type="journal article" date="2015" name="Genome Announc.">
        <title>Draft Genome Sequence of Filamentous Marine Cyanobacterium Lyngbya confervoides Strain BDU141951.</title>
        <authorList>
            <person name="Chandrababunaidu M.M."/>
            <person name="Sen D."/>
            <person name="Tripathy S."/>
        </authorList>
    </citation>
    <scope>NUCLEOTIDE SEQUENCE [LARGE SCALE GENOMIC DNA]</scope>
    <source>
        <strain evidence="3 4">BDU141951</strain>
    </source>
</reference>
<feature type="transmembrane region" description="Helical" evidence="1">
    <location>
        <begin position="107"/>
        <end position="125"/>
    </location>
</feature>
<feature type="transmembrane region" description="Helical" evidence="1">
    <location>
        <begin position="200"/>
        <end position="216"/>
    </location>
</feature>
<evidence type="ECO:0000256" key="1">
    <source>
        <dbReference type="SAM" id="Phobius"/>
    </source>
</evidence>
<evidence type="ECO:0000313" key="3">
    <source>
        <dbReference type="EMBL" id="MCM1984962.1"/>
    </source>
</evidence>
<dbReference type="RefSeq" id="WP_201277503.1">
    <property type="nucleotide sequence ID" value="NZ_JTHE03000107.1"/>
</dbReference>
<keyword evidence="1" id="KW-1133">Transmembrane helix</keyword>
<dbReference type="GO" id="GO:0008237">
    <property type="term" value="F:metallopeptidase activity"/>
    <property type="evidence" value="ECO:0007669"/>
    <property type="project" value="UniProtKB-KW"/>
</dbReference>
<organism evidence="3 4">
    <name type="scientific">Lyngbya confervoides BDU141951</name>
    <dbReference type="NCBI Taxonomy" id="1574623"/>
    <lineage>
        <taxon>Bacteria</taxon>
        <taxon>Bacillati</taxon>
        <taxon>Cyanobacteriota</taxon>
        <taxon>Cyanophyceae</taxon>
        <taxon>Oscillatoriophycideae</taxon>
        <taxon>Oscillatoriales</taxon>
        <taxon>Microcoleaceae</taxon>
        <taxon>Lyngbya</taxon>
    </lineage>
</organism>
<gene>
    <name evidence="3" type="ORF">QQ91_0019250</name>
</gene>
<feature type="transmembrane region" description="Helical" evidence="1">
    <location>
        <begin position="223"/>
        <end position="243"/>
    </location>
</feature>
<evidence type="ECO:0000259" key="2">
    <source>
        <dbReference type="Pfam" id="PF02517"/>
    </source>
</evidence>
<accession>A0ABD4T843</accession>
<dbReference type="InterPro" id="IPR003675">
    <property type="entry name" value="Rce1/LyrA-like_dom"/>
</dbReference>
<dbReference type="GO" id="GO:0004175">
    <property type="term" value="F:endopeptidase activity"/>
    <property type="evidence" value="ECO:0007669"/>
    <property type="project" value="UniProtKB-ARBA"/>
</dbReference>
<feature type="transmembrane region" description="Helical" evidence="1">
    <location>
        <begin position="66"/>
        <end position="87"/>
    </location>
</feature>
<comment type="caution">
    <text evidence="3">The sequence shown here is derived from an EMBL/GenBank/DDBJ whole genome shotgun (WGS) entry which is preliminary data.</text>
</comment>
<keyword evidence="4" id="KW-1185">Reference proteome</keyword>
<dbReference type="EMBL" id="JTHE03000107">
    <property type="protein sequence ID" value="MCM1984962.1"/>
    <property type="molecule type" value="Genomic_DNA"/>
</dbReference>
<proteinExistence type="predicted"/>
<keyword evidence="3" id="KW-0645">Protease</keyword>
<feature type="domain" description="CAAX prenyl protease 2/Lysostaphin resistance protein A-like" evidence="2">
    <location>
        <begin position="146"/>
        <end position="236"/>
    </location>
</feature>
<protein>
    <submittedName>
        <fullName evidence="3">CPBP family intramembrane metalloprotease</fullName>
    </submittedName>
</protein>
<dbReference type="Pfam" id="PF02517">
    <property type="entry name" value="Rce1-like"/>
    <property type="match status" value="1"/>
</dbReference>
<sequence length="245" mass="26533">MRKSSSASLSPVPTQVWGLGATLSFSALSFALFLMVGGGVSALSLLLTLPRTANPDQLLASRSTVIAIATLAAGLGGLAAIAGFILLLPGARWRDYLNFYPPSWRSLLIWNGLLIPLLLLQGQIAQRLSQTTDFLVEAYHQSHQTLPLLYLAVVGMAPLFEEVLFRGFMFKGIEQSRFGAPGAIALTSFCWAIVHVQYSTFFMAALFLLGLFLGYARHQTKSVWVPISIHAFNNLLAMIFTVGGA</sequence>
<keyword evidence="1" id="KW-0812">Transmembrane</keyword>
<dbReference type="PANTHER" id="PTHR43592">
    <property type="entry name" value="CAAX AMINO TERMINAL PROTEASE"/>
    <property type="match status" value="1"/>
</dbReference>
<keyword evidence="3" id="KW-0378">Hydrolase</keyword>
<dbReference type="AlphaFoldDB" id="A0ABD4T843"/>
<feature type="transmembrane region" description="Helical" evidence="1">
    <location>
        <begin position="145"/>
        <end position="165"/>
    </location>
</feature>
<dbReference type="PANTHER" id="PTHR43592:SF15">
    <property type="entry name" value="CAAX AMINO TERMINAL PROTEASE FAMILY PROTEIN"/>
    <property type="match status" value="1"/>
</dbReference>
<dbReference type="Proteomes" id="UP000031561">
    <property type="component" value="Unassembled WGS sequence"/>
</dbReference>
<dbReference type="GO" id="GO:0080120">
    <property type="term" value="P:CAAX-box protein maturation"/>
    <property type="evidence" value="ECO:0007669"/>
    <property type="project" value="UniProtKB-ARBA"/>
</dbReference>
<name>A0ABD4T843_9CYAN</name>
<evidence type="ECO:0000313" key="4">
    <source>
        <dbReference type="Proteomes" id="UP000031561"/>
    </source>
</evidence>
<keyword evidence="1" id="KW-0472">Membrane</keyword>
<keyword evidence="3" id="KW-0482">Metalloprotease</keyword>